<comment type="catalytic activity">
    <reaction evidence="6">
        <text>orotidine 5'-phosphate + H(+) = UMP + CO2</text>
        <dbReference type="Rhea" id="RHEA:11596"/>
        <dbReference type="ChEBI" id="CHEBI:15378"/>
        <dbReference type="ChEBI" id="CHEBI:16526"/>
        <dbReference type="ChEBI" id="CHEBI:57538"/>
        <dbReference type="ChEBI" id="CHEBI:57865"/>
        <dbReference type="EC" id="4.1.1.23"/>
    </reaction>
</comment>
<dbReference type="NCBIfam" id="TIGR02127">
    <property type="entry name" value="pyrF_sub2"/>
    <property type="match status" value="1"/>
</dbReference>
<dbReference type="EC" id="4.1.1.23" evidence="7"/>
<dbReference type="SMART" id="SM00934">
    <property type="entry name" value="OMPdecase"/>
    <property type="match status" value="1"/>
</dbReference>
<evidence type="ECO:0000313" key="10">
    <source>
        <dbReference type="Proteomes" id="UP000612893"/>
    </source>
</evidence>
<dbReference type="InterPro" id="IPR001754">
    <property type="entry name" value="OMPdeCOase_dom"/>
</dbReference>
<comment type="similarity">
    <text evidence="2">Belongs to the OMP decarboxylase family. Type 2 subfamily.</text>
</comment>
<dbReference type="RefSeq" id="WP_338203505.1">
    <property type="nucleotide sequence ID" value="NZ_JAEKNR010000176.1"/>
</dbReference>
<evidence type="ECO:0000256" key="4">
    <source>
        <dbReference type="ARBA" id="ARBA00022975"/>
    </source>
</evidence>
<dbReference type="SUPFAM" id="SSF51366">
    <property type="entry name" value="Ribulose-phoshate binding barrel"/>
    <property type="match status" value="1"/>
</dbReference>
<dbReference type="InterPro" id="IPR011060">
    <property type="entry name" value="RibuloseP-bd_barrel"/>
</dbReference>
<proteinExistence type="inferred from homology"/>
<evidence type="ECO:0000313" key="9">
    <source>
        <dbReference type="EMBL" id="MBJ7599873.1"/>
    </source>
</evidence>
<comment type="caution">
    <text evidence="9">The sequence shown here is derived from an EMBL/GenBank/DDBJ whole genome shotgun (WGS) entry which is preliminary data.</text>
</comment>
<feature type="domain" description="Orotidine 5'-phosphate decarboxylase" evidence="8">
    <location>
        <begin position="19"/>
        <end position="250"/>
    </location>
</feature>
<evidence type="ECO:0000256" key="5">
    <source>
        <dbReference type="ARBA" id="ARBA00023239"/>
    </source>
</evidence>
<dbReference type="InterPro" id="IPR011995">
    <property type="entry name" value="OMPdecase_type-2"/>
</dbReference>
<dbReference type="GO" id="GO:0004590">
    <property type="term" value="F:orotidine-5'-phosphate decarboxylase activity"/>
    <property type="evidence" value="ECO:0007669"/>
    <property type="project" value="UniProtKB-UniRule"/>
</dbReference>
<evidence type="ECO:0000256" key="2">
    <source>
        <dbReference type="ARBA" id="ARBA00008847"/>
    </source>
</evidence>
<dbReference type="InterPro" id="IPR018089">
    <property type="entry name" value="OMPdecase_AS"/>
</dbReference>
<dbReference type="Gene3D" id="3.20.20.70">
    <property type="entry name" value="Aldolase class I"/>
    <property type="match status" value="1"/>
</dbReference>
<protein>
    <recommendedName>
        <fullName evidence="7">Orotidine-5'-phosphate decarboxylase</fullName>
        <ecNumber evidence="7">4.1.1.23</ecNumber>
    </recommendedName>
</protein>
<dbReference type="PANTHER" id="PTHR43375:SF1">
    <property type="entry name" value="OROTIDINE 5'-PHOSPHATE DECARBOXYLASE"/>
    <property type="match status" value="1"/>
</dbReference>
<dbReference type="InterPro" id="IPR013785">
    <property type="entry name" value="Aldolase_TIM"/>
</dbReference>
<evidence type="ECO:0000256" key="7">
    <source>
        <dbReference type="NCBIfam" id="TIGR02127"/>
    </source>
</evidence>
<evidence type="ECO:0000259" key="8">
    <source>
        <dbReference type="SMART" id="SM00934"/>
    </source>
</evidence>
<name>A0A934KCG7_9BACT</name>
<dbReference type="PROSITE" id="PS00156">
    <property type="entry name" value="OMPDECASE"/>
    <property type="match status" value="1"/>
</dbReference>
<keyword evidence="4" id="KW-0665">Pyrimidine biosynthesis</keyword>
<dbReference type="GO" id="GO:0006207">
    <property type="term" value="P:'de novo' pyrimidine nucleobase biosynthetic process"/>
    <property type="evidence" value="ECO:0007669"/>
    <property type="project" value="InterPro"/>
</dbReference>
<dbReference type="EMBL" id="JAEKNR010000176">
    <property type="protein sequence ID" value="MBJ7599873.1"/>
    <property type="molecule type" value="Genomic_DNA"/>
</dbReference>
<dbReference type="Pfam" id="PF00215">
    <property type="entry name" value="OMPdecase"/>
    <property type="match status" value="1"/>
</dbReference>
<evidence type="ECO:0000256" key="6">
    <source>
        <dbReference type="ARBA" id="ARBA00049157"/>
    </source>
</evidence>
<keyword evidence="10" id="KW-1185">Reference proteome</keyword>
<keyword evidence="5 9" id="KW-0456">Lyase</keyword>
<accession>A0A934KCG7</accession>
<reference evidence="9" key="1">
    <citation type="submission" date="2020-10" db="EMBL/GenBank/DDBJ databases">
        <title>Ca. Dormibacterota MAGs.</title>
        <authorList>
            <person name="Montgomery K."/>
        </authorList>
    </citation>
    <scope>NUCLEOTIDE SEQUENCE [LARGE SCALE GENOMIC DNA]</scope>
    <source>
        <strain evidence="9">SC8812_S17_10</strain>
    </source>
</reference>
<dbReference type="PANTHER" id="PTHR43375">
    <property type="entry name" value="OROTIDINE 5'-PHOSPHATE DECARBOXYLASE"/>
    <property type="match status" value="1"/>
</dbReference>
<comment type="pathway">
    <text evidence="1">Pyrimidine metabolism; UMP biosynthesis via de novo pathway; UMP from orotate: step 2/2.</text>
</comment>
<dbReference type="GO" id="GO:0009220">
    <property type="term" value="P:pyrimidine ribonucleotide biosynthetic process"/>
    <property type="evidence" value="ECO:0007669"/>
    <property type="project" value="UniProtKB-UniRule"/>
</dbReference>
<keyword evidence="3" id="KW-0210">Decarboxylase</keyword>
<evidence type="ECO:0000256" key="3">
    <source>
        <dbReference type="ARBA" id="ARBA00022793"/>
    </source>
</evidence>
<dbReference type="Proteomes" id="UP000612893">
    <property type="component" value="Unassembled WGS sequence"/>
</dbReference>
<evidence type="ECO:0000256" key="1">
    <source>
        <dbReference type="ARBA" id="ARBA00004861"/>
    </source>
</evidence>
<dbReference type="AlphaFoldDB" id="A0A934KCG7"/>
<dbReference type="CDD" id="cd04725">
    <property type="entry name" value="OMP_decarboxylase_like"/>
    <property type="match status" value="1"/>
</dbReference>
<sequence length="261" mass="27391">MPEGYFARLRAAAAGNRSLLCVGLDPDPERIAGGAAGALRHCLDVVERTAEHVCCFKPNIAFWEQYGVAGWEALTELRTRIPDGLPVLLDAKRGDIGSTMRAYARAAFEVLGADAITASPYLGADSLQELTRYSDRGVYVLCRTSNPGAADLQHLEAGGRPLYLQVARLAETVAGAGNVGLVVGATAPEQLAEVRAASRLPFLVPGVGSQGGDLQAAVRAAWNGDEASCLVSVSRSVLYSDDPGRRAADLKAEINSVLATA</sequence>
<gene>
    <name evidence="9" type="primary">pyrF</name>
    <name evidence="9" type="ORF">JF922_17570</name>
</gene>
<organism evidence="9 10">
    <name type="scientific">Candidatus Nephthysia bennettiae</name>
    <dbReference type="NCBI Taxonomy" id="3127016"/>
    <lineage>
        <taxon>Bacteria</taxon>
        <taxon>Bacillati</taxon>
        <taxon>Candidatus Dormiibacterota</taxon>
        <taxon>Candidatus Dormibacteria</taxon>
        <taxon>Candidatus Dormibacterales</taxon>
        <taxon>Candidatus Dormibacteraceae</taxon>
        <taxon>Candidatus Nephthysia</taxon>
    </lineage>
</organism>